<evidence type="ECO:0000313" key="1">
    <source>
        <dbReference type="EMBL" id="MDO6575991.1"/>
    </source>
</evidence>
<dbReference type="AlphaFoldDB" id="A0AAW7YV07"/>
<dbReference type="RefSeq" id="WP_303537868.1">
    <property type="nucleotide sequence ID" value="NZ_JAUOQI010000001.1"/>
</dbReference>
<dbReference type="EMBL" id="JAUOQI010000001">
    <property type="protein sequence ID" value="MDO6575991.1"/>
    <property type="molecule type" value="Genomic_DNA"/>
</dbReference>
<dbReference type="Proteomes" id="UP001170717">
    <property type="component" value="Unassembled WGS sequence"/>
</dbReference>
<dbReference type="PROSITE" id="PS51257">
    <property type="entry name" value="PROKAR_LIPOPROTEIN"/>
    <property type="match status" value="1"/>
</dbReference>
<proteinExistence type="predicted"/>
<protein>
    <recommendedName>
        <fullName evidence="3">Carboxypeptidase regulatory-like domain-containing protein</fullName>
    </recommendedName>
</protein>
<name>A0AAW7YV07_9ALTE</name>
<reference evidence="1" key="1">
    <citation type="submission" date="2023-07" db="EMBL/GenBank/DDBJ databases">
        <title>Genome content predicts the carbon catabolic preferences of heterotrophic bacteria.</title>
        <authorList>
            <person name="Gralka M."/>
        </authorList>
    </citation>
    <scope>NUCLEOTIDE SEQUENCE</scope>
    <source>
        <strain evidence="1">F2M12</strain>
    </source>
</reference>
<evidence type="ECO:0000313" key="2">
    <source>
        <dbReference type="Proteomes" id="UP001170717"/>
    </source>
</evidence>
<comment type="caution">
    <text evidence="1">The sequence shown here is derived from an EMBL/GenBank/DDBJ whole genome shotgun (WGS) entry which is preliminary data.</text>
</comment>
<evidence type="ECO:0008006" key="3">
    <source>
        <dbReference type="Google" id="ProtNLM"/>
    </source>
</evidence>
<accession>A0AAW7YV07</accession>
<sequence>MKHFLAMIPIVLLAGCNSDSEDGVICTTEVIPGIAITVIDDVTEEPISCGASAILQESSYEEELTNPESTDCDSTTLLLGALEREGFYNITVQKDGYEYWYAYDVEVVEGLCHVEQVEVEARLIPL</sequence>
<organism evidence="1 2">
    <name type="scientific">Alteromonas stellipolaris</name>
    <dbReference type="NCBI Taxonomy" id="233316"/>
    <lineage>
        <taxon>Bacteria</taxon>
        <taxon>Pseudomonadati</taxon>
        <taxon>Pseudomonadota</taxon>
        <taxon>Gammaproteobacteria</taxon>
        <taxon>Alteromonadales</taxon>
        <taxon>Alteromonadaceae</taxon>
        <taxon>Alteromonas/Salinimonas group</taxon>
        <taxon>Alteromonas</taxon>
    </lineage>
</organism>
<gene>
    <name evidence="1" type="ORF">Q4527_01230</name>
</gene>